<dbReference type="GO" id="GO:0016020">
    <property type="term" value="C:membrane"/>
    <property type="evidence" value="ECO:0007669"/>
    <property type="project" value="UniProtKB-SubCell"/>
</dbReference>
<dbReference type="STRING" id="81972.D7LDC7"/>
<comment type="subcellular location">
    <subcellularLocation>
        <location evidence="1">Membrane</location>
        <topology evidence="1">Single-pass type I membrane protein</topology>
    </subcellularLocation>
</comment>
<evidence type="ECO:0000313" key="8">
    <source>
        <dbReference type="EMBL" id="EFH54857.1"/>
    </source>
</evidence>
<dbReference type="InterPro" id="IPR046956">
    <property type="entry name" value="RLP23-like"/>
</dbReference>
<keyword evidence="6" id="KW-0675">Receptor</keyword>
<dbReference type="HOGENOM" id="CLU_2820053_0_0_1"/>
<organism evidence="9">
    <name type="scientific">Arabidopsis lyrata subsp. lyrata</name>
    <name type="common">Lyre-leaved rock-cress</name>
    <dbReference type="NCBI Taxonomy" id="81972"/>
    <lineage>
        <taxon>Eukaryota</taxon>
        <taxon>Viridiplantae</taxon>
        <taxon>Streptophyta</taxon>
        <taxon>Embryophyta</taxon>
        <taxon>Tracheophyta</taxon>
        <taxon>Spermatophyta</taxon>
        <taxon>Magnoliopsida</taxon>
        <taxon>eudicotyledons</taxon>
        <taxon>Gunneridae</taxon>
        <taxon>Pentapetalae</taxon>
        <taxon>rosids</taxon>
        <taxon>malvids</taxon>
        <taxon>Brassicales</taxon>
        <taxon>Brassicaceae</taxon>
        <taxon>Camelineae</taxon>
        <taxon>Arabidopsis</taxon>
    </lineage>
</organism>
<keyword evidence="5" id="KW-0472">Membrane</keyword>
<evidence type="ECO:0000256" key="2">
    <source>
        <dbReference type="ARBA" id="ARBA00022692"/>
    </source>
</evidence>
<dbReference type="eggNOG" id="KOG0619">
    <property type="taxonomic scope" value="Eukaryota"/>
</dbReference>
<dbReference type="InterPro" id="IPR032675">
    <property type="entry name" value="LRR_dom_sf"/>
</dbReference>
<keyword evidence="2" id="KW-0812">Transmembrane</keyword>
<sequence>NWVAWRRLIYQETKFSGAIPQSLAAISSLQRLNLSFNKLDESIPKLLKFQDPTIYVGNELLCGKPSS</sequence>
<reference evidence="9" key="1">
    <citation type="journal article" date="2011" name="Nat. Genet.">
        <title>The Arabidopsis lyrata genome sequence and the basis of rapid genome size change.</title>
        <authorList>
            <person name="Hu T.T."/>
            <person name="Pattyn P."/>
            <person name="Bakker E.G."/>
            <person name="Cao J."/>
            <person name="Cheng J.-F."/>
            <person name="Clark R.M."/>
            <person name="Fahlgren N."/>
            <person name="Fawcett J.A."/>
            <person name="Grimwood J."/>
            <person name="Gundlach H."/>
            <person name="Haberer G."/>
            <person name="Hollister J.D."/>
            <person name="Ossowski S."/>
            <person name="Ottilar R.P."/>
            <person name="Salamov A.A."/>
            <person name="Schneeberger K."/>
            <person name="Spannagl M."/>
            <person name="Wang X."/>
            <person name="Yang L."/>
            <person name="Nasrallah M.E."/>
            <person name="Bergelson J."/>
            <person name="Carrington J.C."/>
            <person name="Gaut B.S."/>
            <person name="Schmutz J."/>
            <person name="Mayer K.F.X."/>
            <person name="Van de Peer Y."/>
            <person name="Grigoriev I.V."/>
            <person name="Nordborg M."/>
            <person name="Weigel D."/>
            <person name="Guo Y.-L."/>
        </authorList>
    </citation>
    <scope>NUCLEOTIDE SEQUENCE [LARGE SCALE GENOMIC DNA]</scope>
    <source>
        <strain evidence="9">cv. MN47</strain>
    </source>
</reference>
<dbReference type="PANTHER" id="PTHR48063">
    <property type="entry name" value="LRR RECEPTOR-LIKE KINASE"/>
    <property type="match status" value="1"/>
</dbReference>
<dbReference type="AlphaFoldDB" id="D7LDC7"/>
<protein>
    <submittedName>
        <fullName evidence="8">Predicted protein</fullName>
    </submittedName>
</protein>
<dbReference type="PANTHER" id="PTHR48063:SF97">
    <property type="entry name" value="DISEASE RESISTANCE FAMILY PROTEIN _ LRR FAMILY PROTEIN"/>
    <property type="match status" value="1"/>
</dbReference>
<keyword evidence="7" id="KW-0325">Glycoprotein</keyword>
<gene>
    <name evidence="8" type="ORF">ARALYDRAFT_667435</name>
</gene>
<evidence type="ECO:0000313" key="9">
    <source>
        <dbReference type="Proteomes" id="UP000008694"/>
    </source>
</evidence>
<dbReference type="Gramene" id="Al_scaffold_0004_154">
    <property type="protein sequence ID" value="Al_scaffold_0004_154"/>
    <property type="gene ID" value="Al_scaffold_0004_154"/>
</dbReference>
<evidence type="ECO:0000256" key="4">
    <source>
        <dbReference type="ARBA" id="ARBA00022989"/>
    </source>
</evidence>
<dbReference type="PROSITE" id="PS51450">
    <property type="entry name" value="LRR"/>
    <property type="match status" value="1"/>
</dbReference>
<dbReference type="Proteomes" id="UP000008694">
    <property type="component" value="Unassembled WGS sequence"/>
</dbReference>
<keyword evidence="9" id="KW-1185">Reference proteome</keyword>
<proteinExistence type="predicted"/>
<dbReference type="EMBL" id="GL348716">
    <property type="protein sequence ID" value="EFH54857.1"/>
    <property type="molecule type" value="Genomic_DNA"/>
</dbReference>
<evidence type="ECO:0000256" key="6">
    <source>
        <dbReference type="ARBA" id="ARBA00023170"/>
    </source>
</evidence>
<name>D7LDC7_ARALL</name>
<dbReference type="InterPro" id="IPR001611">
    <property type="entry name" value="Leu-rich_rpt"/>
</dbReference>
<evidence type="ECO:0000256" key="7">
    <source>
        <dbReference type="ARBA" id="ARBA00023180"/>
    </source>
</evidence>
<feature type="non-terminal residue" evidence="8">
    <location>
        <position position="1"/>
    </location>
</feature>
<keyword evidence="3" id="KW-0732">Signal</keyword>
<dbReference type="Gene3D" id="3.80.10.10">
    <property type="entry name" value="Ribonuclease Inhibitor"/>
    <property type="match status" value="1"/>
</dbReference>
<dbReference type="SUPFAM" id="SSF52058">
    <property type="entry name" value="L domain-like"/>
    <property type="match status" value="1"/>
</dbReference>
<keyword evidence="4" id="KW-1133">Transmembrane helix</keyword>
<evidence type="ECO:0000256" key="1">
    <source>
        <dbReference type="ARBA" id="ARBA00004479"/>
    </source>
</evidence>
<evidence type="ECO:0000256" key="5">
    <source>
        <dbReference type="ARBA" id="ARBA00023136"/>
    </source>
</evidence>
<accession>D7LDC7</accession>
<evidence type="ECO:0000256" key="3">
    <source>
        <dbReference type="ARBA" id="ARBA00022729"/>
    </source>
</evidence>